<feature type="region of interest" description="Disordered" evidence="1">
    <location>
        <begin position="71"/>
        <end position="91"/>
    </location>
</feature>
<dbReference type="Proteomes" id="UP001558613">
    <property type="component" value="Unassembled WGS sequence"/>
</dbReference>
<reference evidence="2 3" key="1">
    <citation type="submission" date="2023-09" db="EMBL/GenBank/DDBJ databases">
        <authorList>
            <person name="Wang M."/>
        </authorList>
    </citation>
    <scope>NUCLEOTIDE SEQUENCE [LARGE SCALE GENOMIC DNA]</scope>
    <source>
        <strain evidence="2">GT-2023</strain>
        <tissue evidence="2">Liver</tissue>
    </source>
</reference>
<gene>
    <name evidence="2" type="ORF">QQF64_020763</name>
</gene>
<evidence type="ECO:0000313" key="2">
    <source>
        <dbReference type="EMBL" id="KAL1249758.1"/>
    </source>
</evidence>
<evidence type="ECO:0000313" key="3">
    <source>
        <dbReference type="Proteomes" id="UP001558613"/>
    </source>
</evidence>
<sequence>MERGCRLQIEEVYPGKVTYAPPHLKTHLESWPNFRCGVGVVPVSRSFTETAADSAEMGVLSHAAGRRPAICHTKPGTSTKGPEGSGPVTTASRNIPDFLFLEVVGRQEVDWRSGEAATHTFTVRMSRGECGADSQAKTTVT</sequence>
<name>A0ABR3LA82_9TELE</name>
<organism evidence="2 3">
    <name type="scientific">Cirrhinus molitorella</name>
    <name type="common">mud carp</name>
    <dbReference type="NCBI Taxonomy" id="172907"/>
    <lineage>
        <taxon>Eukaryota</taxon>
        <taxon>Metazoa</taxon>
        <taxon>Chordata</taxon>
        <taxon>Craniata</taxon>
        <taxon>Vertebrata</taxon>
        <taxon>Euteleostomi</taxon>
        <taxon>Actinopterygii</taxon>
        <taxon>Neopterygii</taxon>
        <taxon>Teleostei</taxon>
        <taxon>Ostariophysi</taxon>
        <taxon>Cypriniformes</taxon>
        <taxon>Cyprinidae</taxon>
        <taxon>Labeoninae</taxon>
        <taxon>Labeonini</taxon>
        <taxon>Cirrhinus</taxon>
    </lineage>
</organism>
<comment type="caution">
    <text evidence="2">The sequence shown here is derived from an EMBL/GenBank/DDBJ whole genome shotgun (WGS) entry which is preliminary data.</text>
</comment>
<keyword evidence="3" id="KW-1185">Reference proteome</keyword>
<protein>
    <submittedName>
        <fullName evidence="2">Uncharacterized protein</fullName>
    </submittedName>
</protein>
<dbReference type="EMBL" id="JAYMGO010000023">
    <property type="protein sequence ID" value="KAL1249758.1"/>
    <property type="molecule type" value="Genomic_DNA"/>
</dbReference>
<proteinExistence type="predicted"/>
<accession>A0ABR3LA82</accession>
<evidence type="ECO:0000256" key="1">
    <source>
        <dbReference type="SAM" id="MobiDB-lite"/>
    </source>
</evidence>